<dbReference type="Proteomes" id="UP000053268">
    <property type="component" value="Unassembled WGS sequence"/>
</dbReference>
<feature type="region of interest" description="Disordered" evidence="1">
    <location>
        <begin position="1"/>
        <end position="29"/>
    </location>
</feature>
<feature type="region of interest" description="Disordered" evidence="1">
    <location>
        <begin position="231"/>
        <end position="278"/>
    </location>
</feature>
<name>A0A194PYM1_PAPXU</name>
<reference evidence="2 3" key="1">
    <citation type="journal article" date="2015" name="Nat. Commun.">
        <title>Outbred genome sequencing and CRISPR/Cas9 gene editing in butterflies.</title>
        <authorList>
            <person name="Li X."/>
            <person name="Fan D."/>
            <person name="Zhang W."/>
            <person name="Liu G."/>
            <person name="Zhang L."/>
            <person name="Zhao L."/>
            <person name="Fang X."/>
            <person name="Chen L."/>
            <person name="Dong Y."/>
            <person name="Chen Y."/>
            <person name="Ding Y."/>
            <person name="Zhao R."/>
            <person name="Feng M."/>
            <person name="Zhu Y."/>
            <person name="Feng Y."/>
            <person name="Jiang X."/>
            <person name="Zhu D."/>
            <person name="Xiang H."/>
            <person name="Feng X."/>
            <person name="Li S."/>
            <person name="Wang J."/>
            <person name="Zhang G."/>
            <person name="Kronforst M.R."/>
            <person name="Wang W."/>
        </authorList>
    </citation>
    <scope>NUCLEOTIDE SEQUENCE [LARGE SCALE GENOMIC DNA]</scope>
    <source>
        <strain evidence="2">Ya'a_city_454_Px</strain>
        <tissue evidence="2">Whole body</tissue>
    </source>
</reference>
<evidence type="ECO:0000313" key="2">
    <source>
        <dbReference type="EMBL" id="KPI98432.1"/>
    </source>
</evidence>
<keyword evidence="3" id="KW-1185">Reference proteome</keyword>
<organism evidence="2 3">
    <name type="scientific">Papilio xuthus</name>
    <name type="common">Asian swallowtail butterfly</name>
    <dbReference type="NCBI Taxonomy" id="66420"/>
    <lineage>
        <taxon>Eukaryota</taxon>
        <taxon>Metazoa</taxon>
        <taxon>Ecdysozoa</taxon>
        <taxon>Arthropoda</taxon>
        <taxon>Hexapoda</taxon>
        <taxon>Insecta</taxon>
        <taxon>Pterygota</taxon>
        <taxon>Neoptera</taxon>
        <taxon>Endopterygota</taxon>
        <taxon>Lepidoptera</taxon>
        <taxon>Glossata</taxon>
        <taxon>Ditrysia</taxon>
        <taxon>Papilionoidea</taxon>
        <taxon>Papilionidae</taxon>
        <taxon>Papilioninae</taxon>
        <taxon>Papilio</taxon>
    </lineage>
</organism>
<accession>A0A194PYM1</accession>
<sequence>MNIPTSAGKSPCKRQENGDQTMESERPLKKARFAWQVKGKYHLRNETSENITSKSDDLVQAGSSSGNVSADLVGNTEQNLEILGDYLLKQDFNTLDSVITDNDKTLPNTNTSNEKLEYPIYVSSYSRGSSSSSRQSSDTSYSALPMSMVLSQSYTEDQCIARWQARQMAKGFVDNTINRVLDSWLVAPLPAEMDNNRFLALDVAEFINNLPGDNTVENEGILMAISAHGLQNTSTSSGSKKSESDQSEMLNQKSECMSPPSSPIPSDDEPFTTDDHIDSNSSNLDMAWSYSDETMRKNVNNLTQLALLPDTNPQYQYFNETENLQAANIDYDNIRSNDSDFDNQLDFLDAAVSFAIQNKGLTSYGTDYG</sequence>
<proteinExistence type="predicted"/>
<evidence type="ECO:0000313" key="3">
    <source>
        <dbReference type="Proteomes" id="UP000053268"/>
    </source>
</evidence>
<dbReference type="AlphaFoldDB" id="A0A194PYM1"/>
<protein>
    <submittedName>
        <fullName evidence="2">Uncharacterized protein</fullName>
    </submittedName>
</protein>
<feature type="compositionally biased region" description="Basic and acidic residues" evidence="1">
    <location>
        <begin position="13"/>
        <end position="28"/>
    </location>
</feature>
<dbReference type="EMBL" id="KQ459585">
    <property type="protein sequence ID" value="KPI98432.1"/>
    <property type="molecule type" value="Genomic_DNA"/>
</dbReference>
<gene>
    <name evidence="2" type="ORF">RR46_09648</name>
</gene>
<evidence type="ECO:0000256" key="1">
    <source>
        <dbReference type="SAM" id="MobiDB-lite"/>
    </source>
</evidence>